<gene>
    <name evidence="3" type="ORF">EV186_1011158</name>
</gene>
<organism evidence="3 4">
    <name type="scientific">Labedaea rhizosphaerae</name>
    <dbReference type="NCBI Taxonomy" id="598644"/>
    <lineage>
        <taxon>Bacteria</taxon>
        <taxon>Bacillati</taxon>
        <taxon>Actinomycetota</taxon>
        <taxon>Actinomycetes</taxon>
        <taxon>Pseudonocardiales</taxon>
        <taxon>Pseudonocardiaceae</taxon>
        <taxon>Labedaea</taxon>
    </lineage>
</organism>
<dbReference type="RefSeq" id="WP_133847983.1">
    <property type="nucleotide sequence ID" value="NZ_SNXZ01000001.1"/>
</dbReference>
<dbReference type="InterPro" id="IPR027372">
    <property type="entry name" value="Phytase-like_dom"/>
</dbReference>
<evidence type="ECO:0000259" key="2">
    <source>
        <dbReference type="Pfam" id="PF13449"/>
    </source>
</evidence>
<evidence type="ECO:0000313" key="3">
    <source>
        <dbReference type="EMBL" id="TDQ05190.1"/>
    </source>
</evidence>
<dbReference type="Proteomes" id="UP000295444">
    <property type="component" value="Unassembled WGS sequence"/>
</dbReference>
<name>A0A4R6SNN2_LABRH</name>
<feature type="signal peptide" evidence="1">
    <location>
        <begin position="1"/>
        <end position="25"/>
    </location>
</feature>
<feature type="domain" description="Phytase-like" evidence="2">
    <location>
        <begin position="50"/>
        <end position="365"/>
    </location>
</feature>
<dbReference type="Pfam" id="PF13449">
    <property type="entry name" value="Phytase-like"/>
    <property type="match status" value="1"/>
</dbReference>
<dbReference type="OrthoDB" id="9798539at2"/>
<protein>
    <recommendedName>
        <fullName evidence="2">Phytase-like domain-containing protein</fullName>
    </recommendedName>
</protein>
<evidence type="ECO:0000256" key="1">
    <source>
        <dbReference type="SAM" id="SignalP"/>
    </source>
</evidence>
<keyword evidence="1" id="KW-0732">Signal</keyword>
<proteinExistence type="predicted"/>
<feature type="chain" id="PRO_5020462369" description="Phytase-like domain-containing protein" evidence="1">
    <location>
        <begin position="26"/>
        <end position="380"/>
    </location>
</feature>
<evidence type="ECO:0000313" key="4">
    <source>
        <dbReference type="Proteomes" id="UP000295444"/>
    </source>
</evidence>
<dbReference type="AlphaFoldDB" id="A0A4R6SNN2"/>
<comment type="caution">
    <text evidence="3">The sequence shown here is derived from an EMBL/GenBank/DDBJ whole genome shotgun (WGS) entry which is preliminary data.</text>
</comment>
<dbReference type="EMBL" id="SNXZ01000001">
    <property type="protein sequence ID" value="TDQ05190.1"/>
    <property type="molecule type" value="Genomic_DNA"/>
</dbReference>
<accession>A0A4R6SNN2</accession>
<sequence>MRSRLATAVAAAACAACLFAPAAEAHPGHQLSARFLGESVVPHALDYQGTTVGGLSGIDRDPRTGQYVIICDDRSALQPARFYTASIPVDEHGVGPVTFTSTHPLLRADGSTYPPVTATTGTIDPEDLRVDPWTGNYLWSQEGQRTVADGKAPVLVQPSVGVVRRDGSYVRTLPLPADERITAEHRGPQDNFSLEGLTYAAGGSLVVSEVEGPLLQDAPNATTEHGTLSRMTVQTRGGAVLAQYAYPQEPLFANPVPPTAFSITGVSAMLAVDPLDPTRYLMMERGFAVGVGYRIQIFEIDTKGATNVKDYDTLAGKHFKPVSKRLVADLADYPLSTVDNVEGMTWGPRLPSGERTLILISDDNFAATEVTQVIALAVRD</sequence>
<keyword evidence="4" id="KW-1185">Reference proteome</keyword>
<reference evidence="3 4" key="1">
    <citation type="submission" date="2019-03" db="EMBL/GenBank/DDBJ databases">
        <title>Genomic Encyclopedia of Type Strains, Phase IV (KMG-IV): sequencing the most valuable type-strain genomes for metagenomic binning, comparative biology and taxonomic classification.</title>
        <authorList>
            <person name="Goeker M."/>
        </authorList>
    </citation>
    <scope>NUCLEOTIDE SEQUENCE [LARGE SCALE GENOMIC DNA]</scope>
    <source>
        <strain evidence="3 4">DSM 45361</strain>
    </source>
</reference>